<comment type="similarity">
    <text evidence="2 9">Belongs to the mitochondrial pyruvate carrier (MPC) (TC 2.A.105) family.</text>
</comment>
<evidence type="ECO:0000313" key="10">
    <source>
        <dbReference type="EMBL" id="KND00662.1"/>
    </source>
</evidence>
<evidence type="ECO:0000256" key="3">
    <source>
        <dbReference type="ARBA" id="ARBA00022448"/>
    </source>
</evidence>
<dbReference type="Proteomes" id="UP000053201">
    <property type="component" value="Unassembled WGS sequence"/>
</dbReference>
<dbReference type="Pfam" id="PF03650">
    <property type="entry name" value="MPC"/>
    <property type="match status" value="1"/>
</dbReference>
<evidence type="ECO:0000256" key="9">
    <source>
        <dbReference type="RuleBase" id="RU363100"/>
    </source>
</evidence>
<dbReference type="STRING" id="645134.A0A0L0HHU8"/>
<evidence type="ECO:0000256" key="8">
    <source>
        <dbReference type="ARBA" id="ARBA00023136"/>
    </source>
</evidence>
<dbReference type="OMA" id="TRIFLWQ"/>
<keyword evidence="5 9" id="KW-0999">Mitochondrion inner membrane</keyword>
<evidence type="ECO:0000256" key="2">
    <source>
        <dbReference type="ARBA" id="ARBA00006416"/>
    </source>
</evidence>
<dbReference type="FunCoup" id="A0A0L0HHU8">
    <property type="interactions" value="73"/>
</dbReference>
<dbReference type="AlphaFoldDB" id="A0A0L0HHU8"/>
<dbReference type="OrthoDB" id="869189at2759"/>
<name>A0A0L0HHU8_SPIPD</name>
<proteinExistence type="inferred from homology"/>
<evidence type="ECO:0000256" key="7">
    <source>
        <dbReference type="ARBA" id="ARBA00023128"/>
    </source>
</evidence>
<dbReference type="EMBL" id="KQ257455">
    <property type="protein sequence ID" value="KND00662.1"/>
    <property type="molecule type" value="Genomic_DNA"/>
</dbReference>
<dbReference type="GO" id="GO:0006850">
    <property type="term" value="P:pyruvate import into mitochondria"/>
    <property type="evidence" value="ECO:0007669"/>
    <property type="project" value="InterPro"/>
</dbReference>
<keyword evidence="4" id="KW-0812">Transmembrane</keyword>
<sequence>MAAASAHTGSAFARFWNHPAGPKTIHFWAPAMKWGLVIAGLGDLQRPAEKLSVMQTVALAATGVIWSRYSLVITPKNWSLFSVNVFVGATGLYQLYRIYDYRQSLKNAPLTTQAKTIANAAQDTAAQAKDKVENVLKNK</sequence>
<dbReference type="InParanoid" id="A0A0L0HHU8"/>
<dbReference type="RefSeq" id="XP_016608701.1">
    <property type="nucleotide sequence ID" value="XM_016752034.1"/>
</dbReference>
<keyword evidence="7 9" id="KW-0496">Mitochondrion</keyword>
<dbReference type="GO" id="GO:0005743">
    <property type="term" value="C:mitochondrial inner membrane"/>
    <property type="evidence" value="ECO:0007669"/>
    <property type="project" value="UniProtKB-SubCell"/>
</dbReference>
<gene>
    <name evidence="10" type="ORF">SPPG_03785</name>
</gene>
<keyword evidence="8" id="KW-0472">Membrane</keyword>
<reference evidence="10 11" key="1">
    <citation type="submission" date="2009-08" db="EMBL/GenBank/DDBJ databases">
        <title>The Genome Sequence of Spizellomyces punctatus strain DAOM BR117.</title>
        <authorList>
            <consortium name="The Broad Institute Genome Sequencing Platform"/>
            <person name="Russ C."/>
            <person name="Cuomo C."/>
            <person name="Shea T."/>
            <person name="Young S.K."/>
            <person name="Zeng Q."/>
            <person name="Koehrsen M."/>
            <person name="Haas B."/>
            <person name="Borodovsky M."/>
            <person name="Guigo R."/>
            <person name="Alvarado L."/>
            <person name="Berlin A."/>
            <person name="Bochicchio J."/>
            <person name="Borenstein D."/>
            <person name="Chapman S."/>
            <person name="Chen Z."/>
            <person name="Engels R."/>
            <person name="Freedman E."/>
            <person name="Gellesch M."/>
            <person name="Goldberg J."/>
            <person name="Griggs A."/>
            <person name="Gujja S."/>
            <person name="Heiman D."/>
            <person name="Hepburn T."/>
            <person name="Howarth C."/>
            <person name="Jen D."/>
            <person name="Larson L."/>
            <person name="Lewis B."/>
            <person name="Mehta T."/>
            <person name="Park D."/>
            <person name="Pearson M."/>
            <person name="Roberts A."/>
            <person name="Saif S."/>
            <person name="Shenoy N."/>
            <person name="Sisk P."/>
            <person name="Stolte C."/>
            <person name="Sykes S."/>
            <person name="Thomson T."/>
            <person name="Walk T."/>
            <person name="White J."/>
            <person name="Yandava C."/>
            <person name="Burger G."/>
            <person name="Gray M.W."/>
            <person name="Holland P.W.H."/>
            <person name="King N."/>
            <person name="Lang F.B.F."/>
            <person name="Roger A.J."/>
            <person name="Ruiz-Trillo I."/>
            <person name="Lander E."/>
            <person name="Nusbaum C."/>
        </authorList>
    </citation>
    <scope>NUCLEOTIDE SEQUENCE [LARGE SCALE GENOMIC DNA]</scope>
    <source>
        <strain evidence="10 11">DAOM BR117</strain>
    </source>
</reference>
<organism evidence="10 11">
    <name type="scientific">Spizellomyces punctatus (strain DAOM BR117)</name>
    <dbReference type="NCBI Taxonomy" id="645134"/>
    <lineage>
        <taxon>Eukaryota</taxon>
        <taxon>Fungi</taxon>
        <taxon>Fungi incertae sedis</taxon>
        <taxon>Chytridiomycota</taxon>
        <taxon>Chytridiomycota incertae sedis</taxon>
        <taxon>Chytridiomycetes</taxon>
        <taxon>Spizellomycetales</taxon>
        <taxon>Spizellomycetaceae</taxon>
        <taxon>Spizellomyces</taxon>
    </lineage>
</organism>
<protein>
    <recommendedName>
        <fullName evidence="9">Mitochondrial pyruvate carrier</fullName>
    </recommendedName>
</protein>
<comment type="subcellular location">
    <subcellularLocation>
        <location evidence="1 9">Mitochondrion inner membrane</location>
        <topology evidence="1 9">Multi-pass membrane protein</topology>
    </subcellularLocation>
</comment>
<keyword evidence="11" id="KW-1185">Reference proteome</keyword>
<evidence type="ECO:0000256" key="1">
    <source>
        <dbReference type="ARBA" id="ARBA00004448"/>
    </source>
</evidence>
<dbReference type="InterPro" id="IPR005336">
    <property type="entry name" value="MPC"/>
</dbReference>
<keyword evidence="6" id="KW-1133">Transmembrane helix</keyword>
<keyword evidence="3 9" id="KW-0813">Transport</keyword>
<evidence type="ECO:0000256" key="4">
    <source>
        <dbReference type="ARBA" id="ARBA00022692"/>
    </source>
</evidence>
<dbReference type="VEuPathDB" id="FungiDB:SPPG_03785"/>
<dbReference type="eggNOG" id="KOG1589">
    <property type="taxonomic scope" value="Eukaryota"/>
</dbReference>
<comment type="function">
    <text evidence="9">Mediates the uptake of pyruvate into mitochondria.</text>
</comment>
<dbReference type="GeneID" id="27687275"/>
<evidence type="ECO:0000313" key="11">
    <source>
        <dbReference type="Proteomes" id="UP000053201"/>
    </source>
</evidence>
<accession>A0A0L0HHU8</accession>
<evidence type="ECO:0000256" key="5">
    <source>
        <dbReference type="ARBA" id="ARBA00022792"/>
    </source>
</evidence>
<evidence type="ECO:0000256" key="6">
    <source>
        <dbReference type="ARBA" id="ARBA00022989"/>
    </source>
</evidence>
<dbReference type="PANTHER" id="PTHR14154">
    <property type="entry name" value="UPF0041 BRAIN PROTEIN 44-RELATED"/>
    <property type="match status" value="1"/>
</dbReference>